<proteinExistence type="predicted"/>
<name>A0AAQ3JWJ7_9LILI</name>
<dbReference type="SUPFAM" id="SSF56672">
    <property type="entry name" value="DNA/RNA polymerases"/>
    <property type="match status" value="1"/>
</dbReference>
<dbReference type="EMBL" id="CP136891">
    <property type="protein sequence ID" value="WOK97482.1"/>
    <property type="molecule type" value="Genomic_DNA"/>
</dbReference>
<dbReference type="PANTHER" id="PTHR31635">
    <property type="entry name" value="REVERSE TRANSCRIPTASE DOMAIN-CONTAINING PROTEIN-RELATED"/>
    <property type="match status" value="1"/>
</dbReference>
<dbReference type="PROSITE" id="PS50878">
    <property type="entry name" value="RT_POL"/>
    <property type="match status" value="1"/>
</dbReference>
<dbReference type="Proteomes" id="UP001327560">
    <property type="component" value="Chromosome 2"/>
</dbReference>
<evidence type="ECO:0000259" key="1">
    <source>
        <dbReference type="PROSITE" id="PS50878"/>
    </source>
</evidence>
<sequence length="159" mass="18558">MQFTEEEVITAMNNLGKGKAPRPDGYNLEFYLNFWGIIKNSYIEVLDNLYHNDRLPDSWGQTNLIFIPKRDCPQSIKDYRPIALCNVAYKIFSKVLVNILKPWISTIISKEQSIFVEKRNMHDNIILLSEVVSTIGKSKRKHPYFIMKLDLEKAFDKVS</sequence>
<accession>A0AAQ3JWJ7</accession>
<feature type="domain" description="Reverse transcriptase" evidence="1">
    <location>
        <begin position="48"/>
        <end position="159"/>
    </location>
</feature>
<evidence type="ECO:0000313" key="3">
    <source>
        <dbReference type="Proteomes" id="UP001327560"/>
    </source>
</evidence>
<gene>
    <name evidence="2" type="ORF">Cni_G06190</name>
</gene>
<dbReference type="InterPro" id="IPR043502">
    <property type="entry name" value="DNA/RNA_pol_sf"/>
</dbReference>
<dbReference type="AlphaFoldDB" id="A0AAQ3JWJ7"/>
<protein>
    <recommendedName>
        <fullName evidence="1">Reverse transcriptase domain-containing protein</fullName>
    </recommendedName>
</protein>
<reference evidence="2 3" key="1">
    <citation type="submission" date="2023-10" db="EMBL/GenBank/DDBJ databases">
        <title>Chromosome-scale genome assembly provides insights into flower coloration mechanisms of Canna indica.</title>
        <authorList>
            <person name="Li C."/>
        </authorList>
    </citation>
    <scope>NUCLEOTIDE SEQUENCE [LARGE SCALE GENOMIC DNA]</scope>
    <source>
        <tissue evidence="2">Flower</tissue>
    </source>
</reference>
<keyword evidence="3" id="KW-1185">Reference proteome</keyword>
<dbReference type="InterPro" id="IPR000477">
    <property type="entry name" value="RT_dom"/>
</dbReference>
<organism evidence="2 3">
    <name type="scientific">Canna indica</name>
    <name type="common">Indian-shot</name>
    <dbReference type="NCBI Taxonomy" id="4628"/>
    <lineage>
        <taxon>Eukaryota</taxon>
        <taxon>Viridiplantae</taxon>
        <taxon>Streptophyta</taxon>
        <taxon>Embryophyta</taxon>
        <taxon>Tracheophyta</taxon>
        <taxon>Spermatophyta</taxon>
        <taxon>Magnoliopsida</taxon>
        <taxon>Liliopsida</taxon>
        <taxon>Zingiberales</taxon>
        <taxon>Cannaceae</taxon>
        <taxon>Canna</taxon>
    </lineage>
</organism>
<dbReference type="PANTHER" id="PTHR31635:SF196">
    <property type="entry name" value="REVERSE TRANSCRIPTASE DOMAIN-CONTAINING PROTEIN-RELATED"/>
    <property type="match status" value="1"/>
</dbReference>
<evidence type="ECO:0000313" key="2">
    <source>
        <dbReference type="EMBL" id="WOK97482.1"/>
    </source>
</evidence>
<dbReference type="Pfam" id="PF00078">
    <property type="entry name" value="RVT_1"/>
    <property type="match status" value="1"/>
</dbReference>